<sequence>PKVVETQFYLGARNVALIYGLITVPTAFFGNLAGSYINKRLKLNTTHSARMCFIVSLLGFLLTTLMYIKCETPSIPGVNTSYQKSSPGPPQLSSPCNQACNCSVVSYSPVCGRSLTYFSPCHAGCTIASKTQTGSWSYSNCTCLADIGQFPGEVNKGICLVDCRVKFTLFLTLICATVFLTFLNYTPALIVTLRFALFVVIYFFNISSMKKHPRFNPAAKLSSQSRFYFLHSTLIAFLHFLLLWAPDITHNTPCLPPKLCLTFVFYFSWVYITVVPREIKEKAYAKCWGQNKVYYGRYANKRCCKAVTPAWWSADNCSIFLTVNILIEARSELPCEQSPHFRCVSTVFLFFSLFRSVPKAQESYALGHQMTLMRVLGAIPGPIVYGALIDQTCILWSSKCGKQGYCLEYDHIGLAKVVLGVSLAVKFLTTACFALSWFFCRRRGEGNNSTDLNDKD</sequence>
<dbReference type="InterPro" id="IPR036058">
    <property type="entry name" value="Kazal_dom_sf"/>
</dbReference>
<feature type="transmembrane region" description="Helical" evidence="6">
    <location>
        <begin position="375"/>
        <end position="397"/>
    </location>
</feature>
<evidence type="ECO:0000256" key="5">
    <source>
        <dbReference type="ARBA" id="ARBA00023136"/>
    </source>
</evidence>
<feature type="transmembrane region" description="Helical" evidence="6">
    <location>
        <begin position="256"/>
        <end position="274"/>
    </location>
</feature>
<keyword evidence="9" id="KW-1185">Reference proteome</keyword>
<dbReference type="InterPro" id="IPR004156">
    <property type="entry name" value="OATP"/>
</dbReference>
<protein>
    <recommendedName>
        <fullName evidence="7">Kazal-like domain-containing protein</fullName>
    </recommendedName>
</protein>
<dbReference type="PANTHER" id="PTHR11388">
    <property type="entry name" value="ORGANIC ANION TRANSPORTER"/>
    <property type="match status" value="1"/>
</dbReference>
<gene>
    <name evidence="8" type="ORF">PEVE_00035935</name>
</gene>
<feature type="non-terminal residue" evidence="8">
    <location>
        <position position="1"/>
    </location>
</feature>
<evidence type="ECO:0000256" key="4">
    <source>
        <dbReference type="ARBA" id="ARBA00022989"/>
    </source>
</evidence>
<evidence type="ECO:0000313" key="9">
    <source>
        <dbReference type="Proteomes" id="UP001159427"/>
    </source>
</evidence>
<evidence type="ECO:0000313" key="8">
    <source>
        <dbReference type="EMBL" id="CAH3198238.1"/>
    </source>
</evidence>
<feature type="transmembrane region" description="Helical" evidence="6">
    <location>
        <begin position="417"/>
        <end position="440"/>
    </location>
</feature>
<evidence type="ECO:0000256" key="1">
    <source>
        <dbReference type="ARBA" id="ARBA00004651"/>
    </source>
</evidence>
<keyword evidence="5 6" id="KW-0472">Membrane</keyword>
<dbReference type="PANTHER" id="PTHR11388:SF100">
    <property type="entry name" value="SOLUTE CARRIER ORGANIC ANION TRANSPORTER FAMILY MEMBER 4A1"/>
    <property type="match status" value="1"/>
</dbReference>
<feature type="transmembrane region" description="Helical" evidence="6">
    <location>
        <begin position="165"/>
        <end position="183"/>
    </location>
</feature>
<name>A0ABN8T2W7_9CNID</name>
<dbReference type="Pfam" id="PF03137">
    <property type="entry name" value="OATP"/>
    <property type="match status" value="2"/>
</dbReference>
<evidence type="ECO:0000256" key="2">
    <source>
        <dbReference type="ARBA" id="ARBA00022475"/>
    </source>
</evidence>
<evidence type="ECO:0000259" key="7">
    <source>
        <dbReference type="PROSITE" id="PS51465"/>
    </source>
</evidence>
<reference evidence="8 9" key="1">
    <citation type="submission" date="2022-05" db="EMBL/GenBank/DDBJ databases">
        <authorList>
            <consortium name="Genoscope - CEA"/>
            <person name="William W."/>
        </authorList>
    </citation>
    <scope>NUCLEOTIDE SEQUENCE [LARGE SCALE GENOMIC DNA]</scope>
</reference>
<organism evidence="8 9">
    <name type="scientific">Porites evermanni</name>
    <dbReference type="NCBI Taxonomy" id="104178"/>
    <lineage>
        <taxon>Eukaryota</taxon>
        <taxon>Metazoa</taxon>
        <taxon>Cnidaria</taxon>
        <taxon>Anthozoa</taxon>
        <taxon>Hexacorallia</taxon>
        <taxon>Scleractinia</taxon>
        <taxon>Fungiina</taxon>
        <taxon>Poritidae</taxon>
        <taxon>Porites</taxon>
    </lineage>
</organism>
<evidence type="ECO:0000256" key="6">
    <source>
        <dbReference type="SAM" id="Phobius"/>
    </source>
</evidence>
<feature type="domain" description="Kazal-like" evidence="7">
    <location>
        <begin position="90"/>
        <end position="145"/>
    </location>
</feature>
<evidence type="ECO:0000256" key="3">
    <source>
        <dbReference type="ARBA" id="ARBA00022692"/>
    </source>
</evidence>
<comment type="caution">
    <text evidence="8">The sequence shown here is derived from an EMBL/GenBank/DDBJ whole genome shotgun (WGS) entry which is preliminary data.</text>
</comment>
<feature type="transmembrane region" description="Helical" evidence="6">
    <location>
        <begin position="189"/>
        <end position="206"/>
    </location>
</feature>
<comment type="subcellular location">
    <subcellularLocation>
        <location evidence="1">Cell membrane</location>
        <topology evidence="1">Multi-pass membrane protein</topology>
    </subcellularLocation>
</comment>
<feature type="transmembrane region" description="Helical" evidence="6">
    <location>
        <begin position="227"/>
        <end position="244"/>
    </location>
</feature>
<dbReference type="Proteomes" id="UP001159427">
    <property type="component" value="Unassembled WGS sequence"/>
</dbReference>
<feature type="non-terminal residue" evidence="8">
    <location>
        <position position="456"/>
    </location>
</feature>
<dbReference type="EMBL" id="CALNXI010005649">
    <property type="protein sequence ID" value="CAH3198238.1"/>
    <property type="molecule type" value="Genomic_DNA"/>
</dbReference>
<keyword evidence="2" id="KW-1003">Cell membrane</keyword>
<accession>A0ABN8T2W7</accession>
<keyword evidence="3 6" id="KW-0812">Transmembrane</keyword>
<proteinExistence type="predicted"/>
<feature type="transmembrane region" description="Helical" evidence="6">
    <location>
        <begin position="16"/>
        <end position="36"/>
    </location>
</feature>
<dbReference type="SUPFAM" id="SSF100895">
    <property type="entry name" value="Kazal-type serine protease inhibitors"/>
    <property type="match status" value="1"/>
</dbReference>
<keyword evidence="4 6" id="KW-1133">Transmembrane helix</keyword>
<dbReference type="PROSITE" id="PS51465">
    <property type="entry name" value="KAZAL_2"/>
    <property type="match status" value="1"/>
</dbReference>
<dbReference type="InterPro" id="IPR002350">
    <property type="entry name" value="Kazal_dom"/>
</dbReference>